<organism evidence="2 3">
    <name type="scientific">Brevibacillus agri</name>
    <dbReference type="NCBI Taxonomy" id="51101"/>
    <lineage>
        <taxon>Bacteria</taxon>
        <taxon>Bacillati</taxon>
        <taxon>Bacillota</taxon>
        <taxon>Bacilli</taxon>
        <taxon>Bacillales</taxon>
        <taxon>Paenibacillaceae</taxon>
        <taxon>Brevibacillus</taxon>
    </lineage>
</organism>
<comment type="caution">
    <text evidence="2">The sequence shown here is derived from an EMBL/GenBank/DDBJ whole genome shotgun (WGS) entry which is preliminary data.</text>
</comment>
<accession>A0A3M8AQJ2</accession>
<dbReference type="Pfam" id="PF02585">
    <property type="entry name" value="PIG-L"/>
    <property type="match status" value="1"/>
</dbReference>
<dbReference type="RefSeq" id="WP_122953144.1">
    <property type="nucleotide sequence ID" value="NZ_BJOD01000001.1"/>
</dbReference>
<gene>
    <name evidence="1" type="ORF">BAG01nite_01120</name>
    <name evidence="2" type="ORF">EB820_17280</name>
</gene>
<protein>
    <submittedName>
        <fullName evidence="1">PIG-L domain-containing protein</fullName>
    </submittedName>
    <submittedName>
        <fullName evidence="2">PIG-L family deacetylase</fullName>
    </submittedName>
</protein>
<dbReference type="InterPro" id="IPR003737">
    <property type="entry name" value="GlcNAc_PI_deacetylase-related"/>
</dbReference>
<dbReference type="Proteomes" id="UP000276178">
    <property type="component" value="Unassembled WGS sequence"/>
</dbReference>
<dbReference type="PANTHER" id="PTHR12993:SF11">
    <property type="entry name" value="N-ACETYLGLUCOSAMINYL-PHOSPHATIDYLINOSITOL DE-N-ACETYLASE"/>
    <property type="match status" value="1"/>
</dbReference>
<evidence type="ECO:0000313" key="4">
    <source>
        <dbReference type="Proteomes" id="UP000317180"/>
    </source>
</evidence>
<dbReference type="PANTHER" id="PTHR12993">
    <property type="entry name" value="N-ACETYLGLUCOSAMINYL-PHOSPHATIDYLINOSITOL DE-N-ACETYLASE-RELATED"/>
    <property type="match status" value="1"/>
</dbReference>
<dbReference type="InterPro" id="IPR024078">
    <property type="entry name" value="LmbE-like_dom_sf"/>
</dbReference>
<reference evidence="1 4" key="2">
    <citation type="submission" date="2019-06" db="EMBL/GenBank/DDBJ databases">
        <title>Whole genome shotgun sequence of Brevibacillus agri NBRC 15538.</title>
        <authorList>
            <person name="Hosoyama A."/>
            <person name="Uohara A."/>
            <person name="Ohji S."/>
            <person name="Ichikawa N."/>
        </authorList>
    </citation>
    <scope>NUCLEOTIDE SEQUENCE [LARGE SCALE GENOMIC DNA]</scope>
    <source>
        <strain evidence="1 4">NBRC 15538</strain>
    </source>
</reference>
<dbReference type="EMBL" id="RHHN01000048">
    <property type="protein sequence ID" value="RNB53339.1"/>
    <property type="molecule type" value="Genomic_DNA"/>
</dbReference>
<reference evidence="2 3" key="1">
    <citation type="submission" date="2018-10" db="EMBL/GenBank/DDBJ databases">
        <title>Phylogenomics of Brevibacillus.</title>
        <authorList>
            <person name="Dunlap C."/>
        </authorList>
    </citation>
    <scope>NUCLEOTIDE SEQUENCE [LARGE SCALE GENOMIC DNA]</scope>
    <source>
        <strain evidence="2 3">NRRL NRS 1219</strain>
    </source>
</reference>
<evidence type="ECO:0000313" key="3">
    <source>
        <dbReference type="Proteomes" id="UP000276178"/>
    </source>
</evidence>
<dbReference type="OrthoDB" id="9790023at2"/>
<name>A0A3M8AQJ2_9BACL</name>
<dbReference type="GO" id="GO:0016811">
    <property type="term" value="F:hydrolase activity, acting on carbon-nitrogen (but not peptide) bonds, in linear amides"/>
    <property type="evidence" value="ECO:0007669"/>
    <property type="project" value="TreeGrafter"/>
</dbReference>
<keyword evidence="4" id="KW-1185">Reference proteome</keyword>
<evidence type="ECO:0000313" key="1">
    <source>
        <dbReference type="EMBL" id="GED24010.1"/>
    </source>
</evidence>
<dbReference type="SUPFAM" id="SSF102588">
    <property type="entry name" value="LmbE-like"/>
    <property type="match status" value="1"/>
</dbReference>
<dbReference type="Proteomes" id="UP000317180">
    <property type="component" value="Unassembled WGS sequence"/>
</dbReference>
<sequence length="250" mass="27086">MKKNKILFVFAHPDDETFASGITISKYTQENIAECHLLCATRGQAGKPGNPPLCTIEQLPAYREQELREAASILGLASVDIWDYQDKLLNTVPVQELVERIHQAVAKIEPHVLVTFAPHGISGHPDHQAISLATTQAVQSLGSATSVRKLYYATRASNGPFGAVQPPFSDPIESITTIVDGPAYKPQVAAALRAHRTQHLSVERVFPGVTAGGFESVPPSNHYILAWHNLPGYTVAGKEADFFAGLDSPE</sequence>
<dbReference type="GeneID" id="82811965"/>
<dbReference type="EMBL" id="BJOD01000001">
    <property type="protein sequence ID" value="GED24010.1"/>
    <property type="molecule type" value="Genomic_DNA"/>
</dbReference>
<evidence type="ECO:0000313" key="2">
    <source>
        <dbReference type="EMBL" id="RNB53339.1"/>
    </source>
</evidence>
<dbReference type="Gene3D" id="3.40.50.10320">
    <property type="entry name" value="LmbE-like"/>
    <property type="match status" value="1"/>
</dbReference>
<dbReference type="AlphaFoldDB" id="A0A3M8AQJ2"/>
<proteinExistence type="predicted"/>